<dbReference type="Proteomes" id="UP001189429">
    <property type="component" value="Unassembled WGS sequence"/>
</dbReference>
<sequence length="359" mass="37501">MRLCHTPAKGASDLGKELAELREAVAILLGDAEVGDRVVALIPALAARLAGRVPEHADQPRRNVAPHAEIPARAPVSRASPRQLRQWQRLARLEARRFGAGEGQGEASTAAAGAEAEEVNDDADGGLGQILEGECSAQDSHHFIGQAEPRVAQRGSLAEELRLAAACEGPQGGASQQGRLNPSLAQRADLHRLGRIFQAWWEWWPYLRDDGYQVASPLGVDGHATASLAEQGLGMAAQPRAEADASSPHLGARHVLRGVGSLKDGGKTPSTAASGSVFVVSAEDAGAQQAQYGEATVQGSPRHVVLTKIVRAEALSGARADGFLDALRMVLDGGGGGPIDLAATSWLPAAWCTVAAERQ</sequence>
<feature type="compositionally biased region" description="Low complexity" evidence="1">
    <location>
        <begin position="105"/>
        <end position="114"/>
    </location>
</feature>
<keyword evidence="3" id="KW-1185">Reference proteome</keyword>
<feature type="region of interest" description="Disordered" evidence="1">
    <location>
        <begin position="98"/>
        <end position="119"/>
    </location>
</feature>
<evidence type="ECO:0000256" key="1">
    <source>
        <dbReference type="SAM" id="MobiDB-lite"/>
    </source>
</evidence>
<reference evidence="2" key="1">
    <citation type="submission" date="2023-10" db="EMBL/GenBank/DDBJ databases">
        <authorList>
            <person name="Chen Y."/>
            <person name="Shah S."/>
            <person name="Dougan E. K."/>
            <person name="Thang M."/>
            <person name="Chan C."/>
        </authorList>
    </citation>
    <scope>NUCLEOTIDE SEQUENCE [LARGE SCALE GENOMIC DNA]</scope>
</reference>
<evidence type="ECO:0000313" key="3">
    <source>
        <dbReference type="Proteomes" id="UP001189429"/>
    </source>
</evidence>
<feature type="non-terminal residue" evidence="2">
    <location>
        <position position="359"/>
    </location>
</feature>
<feature type="region of interest" description="Disordered" evidence="1">
    <location>
        <begin position="54"/>
        <end position="83"/>
    </location>
</feature>
<organism evidence="2 3">
    <name type="scientific">Prorocentrum cordatum</name>
    <dbReference type="NCBI Taxonomy" id="2364126"/>
    <lineage>
        <taxon>Eukaryota</taxon>
        <taxon>Sar</taxon>
        <taxon>Alveolata</taxon>
        <taxon>Dinophyceae</taxon>
        <taxon>Prorocentrales</taxon>
        <taxon>Prorocentraceae</taxon>
        <taxon>Prorocentrum</taxon>
    </lineage>
</organism>
<accession>A0ABN9RSW4</accession>
<comment type="caution">
    <text evidence="2">The sequence shown here is derived from an EMBL/GenBank/DDBJ whole genome shotgun (WGS) entry which is preliminary data.</text>
</comment>
<name>A0ABN9RSW4_9DINO</name>
<dbReference type="EMBL" id="CAUYUJ010007933">
    <property type="protein sequence ID" value="CAK0822387.1"/>
    <property type="molecule type" value="Genomic_DNA"/>
</dbReference>
<protein>
    <submittedName>
        <fullName evidence="2">Uncharacterized protein</fullName>
    </submittedName>
</protein>
<gene>
    <name evidence="2" type="ORF">PCOR1329_LOCUS23435</name>
</gene>
<proteinExistence type="predicted"/>
<evidence type="ECO:0000313" key="2">
    <source>
        <dbReference type="EMBL" id="CAK0822387.1"/>
    </source>
</evidence>